<keyword evidence="4" id="KW-1185">Reference proteome</keyword>
<dbReference type="SUPFAM" id="SSF51735">
    <property type="entry name" value="NAD(P)-binding Rossmann-fold domains"/>
    <property type="match status" value="1"/>
</dbReference>
<evidence type="ECO:0000259" key="2">
    <source>
        <dbReference type="SMART" id="SM00822"/>
    </source>
</evidence>
<dbReference type="NCBIfam" id="NF005559">
    <property type="entry name" value="PRK07231.1"/>
    <property type="match status" value="1"/>
</dbReference>
<protein>
    <submittedName>
        <fullName evidence="3">Meso-butanediol dehydrogenase/(S,S)-butanediol dehydrogenase/diacetyl reductase</fullName>
    </submittedName>
</protein>
<reference evidence="3 4" key="1">
    <citation type="submission" date="2018-06" db="EMBL/GenBank/DDBJ databases">
        <title>Genomic Encyclopedia of Type Strains, Phase III (KMG-III): the genomes of soil and plant-associated and newly described type strains.</title>
        <authorList>
            <person name="Whitman W."/>
        </authorList>
    </citation>
    <scope>NUCLEOTIDE SEQUENCE [LARGE SCALE GENOMIC DNA]</scope>
    <source>
        <strain evidence="3 4">CECT 9025</strain>
    </source>
</reference>
<dbReference type="Proteomes" id="UP000248311">
    <property type="component" value="Unassembled WGS sequence"/>
</dbReference>
<dbReference type="PRINTS" id="PR00081">
    <property type="entry name" value="GDHRDH"/>
</dbReference>
<dbReference type="Gene3D" id="3.40.50.720">
    <property type="entry name" value="NAD(P)-binding Rossmann-like Domain"/>
    <property type="match status" value="1"/>
</dbReference>
<dbReference type="AlphaFoldDB" id="A0A318T113"/>
<dbReference type="PANTHER" id="PTHR43975:SF2">
    <property type="entry name" value="EG:BACR7A4.14 PROTEIN-RELATED"/>
    <property type="match status" value="1"/>
</dbReference>
<dbReference type="RefSeq" id="WP_110814425.1">
    <property type="nucleotide sequence ID" value="NZ_QJTE01000003.1"/>
</dbReference>
<dbReference type="OrthoDB" id="9797020at2"/>
<evidence type="ECO:0000313" key="3">
    <source>
        <dbReference type="EMBL" id="PYE83874.1"/>
    </source>
</evidence>
<dbReference type="InterPro" id="IPR002347">
    <property type="entry name" value="SDR_fam"/>
</dbReference>
<accession>A0A318T113</accession>
<comment type="similarity">
    <text evidence="1">Belongs to the short-chain dehydrogenases/reductases (SDR) family.</text>
</comment>
<evidence type="ECO:0000313" key="4">
    <source>
        <dbReference type="Proteomes" id="UP000248311"/>
    </source>
</evidence>
<dbReference type="InterPro" id="IPR036291">
    <property type="entry name" value="NAD(P)-bd_dom_sf"/>
</dbReference>
<organism evidence="3 4">
    <name type="scientific">Pseudoroseicyclus aestuarii</name>
    <dbReference type="NCBI Taxonomy" id="1795041"/>
    <lineage>
        <taxon>Bacteria</taxon>
        <taxon>Pseudomonadati</taxon>
        <taxon>Pseudomonadota</taxon>
        <taxon>Alphaproteobacteria</taxon>
        <taxon>Rhodobacterales</taxon>
        <taxon>Paracoccaceae</taxon>
        <taxon>Pseudoroseicyclus</taxon>
    </lineage>
</organism>
<dbReference type="InterPro" id="IPR057326">
    <property type="entry name" value="KR_dom"/>
</dbReference>
<dbReference type="EMBL" id="QJTE01000003">
    <property type="protein sequence ID" value="PYE83874.1"/>
    <property type="molecule type" value="Genomic_DNA"/>
</dbReference>
<feature type="domain" description="Ketoreductase" evidence="2">
    <location>
        <begin position="6"/>
        <end position="186"/>
    </location>
</feature>
<dbReference type="PANTHER" id="PTHR43975">
    <property type="entry name" value="ZGC:101858"/>
    <property type="match status" value="1"/>
</dbReference>
<dbReference type="SMART" id="SM00822">
    <property type="entry name" value="PKS_KR"/>
    <property type="match status" value="1"/>
</dbReference>
<proteinExistence type="inferred from homology"/>
<dbReference type="InterPro" id="IPR020904">
    <property type="entry name" value="Sc_DH/Rdtase_CS"/>
</dbReference>
<dbReference type="PRINTS" id="PR00080">
    <property type="entry name" value="SDRFAMILY"/>
</dbReference>
<dbReference type="PROSITE" id="PS00061">
    <property type="entry name" value="ADH_SHORT"/>
    <property type="match status" value="1"/>
</dbReference>
<name>A0A318T113_9RHOB</name>
<dbReference type="Pfam" id="PF13561">
    <property type="entry name" value="adh_short_C2"/>
    <property type="match status" value="1"/>
</dbReference>
<sequence>MRYEGKTIIVTGASSGIGAATARRFSQEGANVVLVDIDAQEMAQTGQDLPRERTAELVADVSSFEDCKRVVATTIDDFGAIDIVFANAGIGAMGTMDDISPEDFARAMDNNVKGTFNTIKAAWDALKTAKGTAIATSSVSGLRGDFGGFAYAGSKGAISNVIRSLALDYARTGVRVNAVAPGFTESELTEPMMDDAEFLDRMHARIPMGRNGKPEEVAAVVAFLASEDASFVNGVILPVDGGLTASNGQPPLA</sequence>
<dbReference type="FunFam" id="3.40.50.720:FF:000084">
    <property type="entry name" value="Short-chain dehydrogenase reductase"/>
    <property type="match status" value="1"/>
</dbReference>
<gene>
    <name evidence="3" type="ORF">DFP88_103235</name>
</gene>
<comment type="caution">
    <text evidence="3">The sequence shown here is derived from an EMBL/GenBank/DDBJ whole genome shotgun (WGS) entry which is preliminary data.</text>
</comment>
<evidence type="ECO:0000256" key="1">
    <source>
        <dbReference type="ARBA" id="ARBA00006484"/>
    </source>
</evidence>
<dbReference type="CDD" id="cd05233">
    <property type="entry name" value="SDR_c"/>
    <property type="match status" value="1"/>
</dbReference>